<evidence type="ECO:0000313" key="1">
    <source>
        <dbReference type="EMBL" id="SVB55858.1"/>
    </source>
</evidence>
<dbReference type="AlphaFoldDB" id="A0A382EYQ4"/>
<organism evidence="1">
    <name type="scientific">marine metagenome</name>
    <dbReference type="NCBI Taxonomy" id="408172"/>
    <lineage>
        <taxon>unclassified sequences</taxon>
        <taxon>metagenomes</taxon>
        <taxon>ecological metagenomes</taxon>
    </lineage>
</organism>
<reference evidence="1" key="1">
    <citation type="submission" date="2018-05" db="EMBL/GenBank/DDBJ databases">
        <authorList>
            <person name="Lanie J.A."/>
            <person name="Ng W.-L."/>
            <person name="Kazmierczak K.M."/>
            <person name="Andrzejewski T.M."/>
            <person name="Davidsen T.M."/>
            <person name="Wayne K.J."/>
            <person name="Tettelin H."/>
            <person name="Glass J.I."/>
            <person name="Rusch D."/>
            <person name="Podicherti R."/>
            <person name="Tsui H.-C.T."/>
            <person name="Winkler M.E."/>
        </authorList>
    </citation>
    <scope>NUCLEOTIDE SEQUENCE</scope>
</reference>
<proteinExistence type="predicted"/>
<sequence length="245" mass="27347">MRILTVLIALSFATIGYAQTYQHEPVVNKAEYWVSKFAAGKDMNDLLEWSEDYLKFTEGKAAFANVNSSIMIPYYTSDINAVDYVWLDIYPNSTEQYAALEELVTNGAAISAKWPGNNIRVISAWQWEISDSPIGDSTNVMVRYQDCTLKEGVTSRDAFDAYKNFAARAKAAGDTMGRKMIFPESGSNQSFDYVYTLWNSSISKYGTDSDIYVSQLFGTAEDQVLDDISTCANGRTYTSIPVSQP</sequence>
<name>A0A382EYQ4_9ZZZZ</name>
<protein>
    <submittedName>
        <fullName evidence="1">Uncharacterized protein</fullName>
    </submittedName>
</protein>
<gene>
    <name evidence="1" type="ORF">METZ01_LOCUS208712</name>
</gene>
<accession>A0A382EYQ4</accession>
<dbReference type="EMBL" id="UINC01047064">
    <property type="protein sequence ID" value="SVB55858.1"/>
    <property type="molecule type" value="Genomic_DNA"/>
</dbReference>